<dbReference type="EMBL" id="GEDG01025614">
    <property type="protein sequence ID" value="JAP15124.1"/>
    <property type="molecule type" value="Transcribed_RNA"/>
</dbReference>
<proteinExistence type="predicted"/>
<evidence type="ECO:0000313" key="1">
    <source>
        <dbReference type="EMBL" id="JAP15124.1"/>
    </source>
</evidence>
<dbReference type="AlphaFoldDB" id="A0A0V0H422"/>
<sequence length="83" mass="9273">MFNPLTKKIETNKDVVFHEESTWNWNMQQSTPILVDNEVGEVVAILEISEISTLAAVEILPTALEETDATDQPFVMLTEGPRG</sequence>
<protein>
    <submittedName>
        <fullName evidence="1">Putative ovule protein</fullName>
    </submittedName>
</protein>
<reference evidence="1" key="1">
    <citation type="submission" date="2015-12" db="EMBL/GenBank/DDBJ databases">
        <title>Gene expression during late stages of embryo sac development: a critical building block for successful pollen-pistil interactions.</title>
        <authorList>
            <person name="Liu Y."/>
            <person name="Joly V."/>
            <person name="Sabar M."/>
            <person name="Matton D.P."/>
        </authorList>
    </citation>
    <scope>NUCLEOTIDE SEQUENCE</scope>
</reference>
<accession>A0A0V0H422</accession>
<name>A0A0V0H422_SOLCH</name>
<organism evidence="1">
    <name type="scientific">Solanum chacoense</name>
    <name type="common">Chaco potato</name>
    <dbReference type="NCBI Taxonomy" id="4108"/>
    <lineage>
        <taxon>Eukaryota</taxon>
        <taxon>Viridiplantae</taxon>
        <taxon>Streptophyta</taxon>
        <taxon>Embryophyta</taxon>
        <taxon>Tracheophyta</taxon>
        <taxon>Spermatophyta</taxon>
        <taxon>Magnoliopsida</taxon>
        <taxon>eudicotyledons</taxon>
        <taxon>Gunneridae</taxon>
        <taxon>Pentapetalae</taxon>
        <taxon>asterids</taxon>
        <taxon>lamiids</taxon>
        <taxon>Solanales</taxon>
        <taxon>Solanaceae</taxon>
        <taxon>Solanoideae</taxon>
        <taxon>Solaneae</taxon>
        <taxon>Solanum</taxon>
    </lineage>
</organism>